<dbReference type="PRINTS" id="PR00420">
    <property type="entry name" value="RNGMNOXGNASE"/>
</dbReference>
<keyword evidence="1 4" id="KW-0560">Oxidoreductase</keyword>
<dbReference type="EMBL" id="UZWD01000023">
    <property type="protein sequence ID" value="VDS04615.1"/>
    <property type="molecule type" value="Genomic_DNA"/>
</dbReference>
<dbReference type="InterPro" id="IPR002938">
    <property type="entry name" value="FAD-bd"/>
</dbReference>
<gene>
    <name evidence="4" type="primary">xlnD</name>
    <name evidence="4" type="ORF">DEVEQU_01754</name>
</gene>
<organism evidence="4 5">
    <name type="scientific">Devosia equisanguinis</name>
    <dbReference type="NCBI Taxonomy" id="2490941"/>
    <lineage>
        <taxon>Bacteria</taxon>
        <taxon>Pseudomonadati</taxon>
        <taxon>Pseudomonadota</taxon>
        <taxon>Alphaproteobacteria</taxon>
        <taxon>Hyphomicrobiales</taxon>
        <taxon>Devosiaceae</taxon>
        <taxon>Devosia</taxon>
    </lineage>
</organism>
<evidence type="ECO:0000256" key="2">
    <source>
        <dbReference type="ARBA" id="ARBA00023033"/>
    </source>
</evidence>
<proteinExistence type="predicted"/>
<dbReference type="InterPro" id="IPR036188">
    <property type="entry name" value="FAD/NAD-bd_sf"/>
</dbReference>
<sequence>MPATGRNYIIAGAGISGMTLALALAKFGASVLVLERSPGVQEFGAGLQISPNARLVLNQLGLSDAIDQVSLEPTALDVYPQGSLAPAVSMELGTLMRERFGSPYAVMHRADLAGLLYKACRRFANIDILFGVRGWTVDAQDRGVTVSVEEASGQTRTTRGLAFLGADGVHSQTRQTLLDGPAARFGRRLAWRTLVPAGDVADYLAIDHVSVFFGSGFHLVCYPMPHRGQVNLALFMPGDTPDKPSGQPRPARPGKRAGAIIAAAGNRWTPWPLFTVDTPTWHKGNIGLLGDAAHAMVPFQAQGAAMGIEDAAVLARLLANGAAEDANSALASYVTERQARVRRVAALSASNGRIFHMKWPLSMARNLVMTSQGPRGHLKRLGWIYDYDAGLV</sequence>
<protein>
    <submittedName>
        <fullName evidence="4">3-hydroxybenzoate 6-hydroxylase 1</fullName>
        <ecNumber evidence="4">1.14.13.24</ecNumber>
    </submittedName>
</protein>
<dbReference type="RefSeq" id="WP_126150182.1">
    <property type="nucleotide sequence ID" value="NZ_JBHTMH010000001.1"/>
</dbReference>
<dbReference type="AlphaFoldDB" id="A0A3S5D3D9"/>
<dbReference type="SUPFAM" id="SSF51905">
    <property type="entry name" value="FAD/NAD(P)-binding domain"/>
    <property type="match status" value="1"/>
</dbReference>
<evidence type="ECO:0000256" key="1">
    <source>
        <dbReference type="ARBA" id="ARBA00023002"/>
    </source>
</evidence>
<evidence type="ECO:0000259" key="3">
    <source>
        <dbReference type="Pfam" id="PF01494"/>
    </source>
</evidence>
<dbReference type="OrthoDB" id="4230779at2"/>
<dbReference type="PANTHER" id="PTHR13789">
    <property type="entry name" value="MONOOXYGENASE"/>
    <property type="match status" value="1"/>
</dbReference>
<dbReference type="GO" id="GO:0018669">
    <property type="term" value="F:3-hydroxybenzoate 6-monooxygenase activity"/>
    <property type="evidence" value="ECO:0007669"/>
    <property type="project" value="UniProtKB-EC"/>
</dbReference>
<dbReference type="InterPro" id="IPR050493">
    <property type="entry name" value="FAD-dep_Monooxygenase_BioMet"/>
</dbReference>
<feature type="domain" description="FAD-binding" evidence="3">
    <location>
        <begin position="9"/>
        <end position="346"/>
    </location>
</feature>
<accession>A0A3S5D3D9</accession>
<keyword evidence="5" id="KW-1185">Reference proteome</keyword>
<dbReference type="Pfam" id="PF01494">
    <property type="entry name" value="FAD_binding_3"/>
    <property type="match status" value="1"/>
</dbReference>
<keyword evidence="2" id="KW-0503">Monooxygenase</keyword>
<evidence type="ECO:0000313" key="5">
    <source>
        <dbReference type="Proteomes" id="UP000268844"/>
    </source>
</evidence>
<dbReference type="Gene3D" id="3.50.50.60">
    <property type="entry name" value="FAD/NAD(P)-binding domain"/>
    <property type="match status" value="1"/>
</dbReference>
<name>A0A3S5D3D9_9HYPH</name>
<reference evidence="4 5" key="1">
    <citation type="submission" date="2018-12" db="EMBL/GenBank/DDBJ databases">
        <authorList>
            <person name="Criscuolo A."/>
        </authorList>
    </citation>
    <scope>NUCLEOTIDE SEQUENCE [LARGE SCALE GENOMIC DNA]</scope>
    <source>
        <strain evidence="4">ACIP1116281</strain>
    </source>
</reference>
<dbReference type="Proteomes" id="UP000268844">
    <property type="component" value="Unassembled WGS sequence"/>
</dbReference>
<dbReference type="EC" id="1.14.13.24" evidence="4"/>
<dbReference type="GO" id="GO:0071949">
    <property type="term" value="F:FAD binding"/>
    <property type="evidence" value="ECO:0007669"/>
    <property type="project" value="InterPro"/>
</dbReference>
<dbReference type="PANTHER" id="PTHR13789:SF309">
    <property type="entry name" value="PUTATIVE (AFU_ORTHOLOGUE AFUA_6G14510)-RELATED"/>
    <property type="match status" value="1"/>
</dbReference>
<evidence type="ECO:0000313" key="4">
    <source>
        <dbReference type="EMBL" id="VDS04615.1"/>
    </source>
</evidence>